<dbReference type="EnsemblMetazoa" id="XM_022806272">
    <property type="protein sequence ID" value="XP_022662007"/>
    <property type="gene ID" value="LOC111250684"/>
</dbReference>
<dbReference type="AlphaFoldDB" id="A0A7M7K8H2"/>
<dbReference type="OrthoDB" id="6509515at2759"/>
<dbReference type="GeneID" id="111250684"/>
<reference evidence="1" key="1">
    <citation type="submission" date="2021-01" db="UniProtKB">
        <authorList>
            <consortium name="EnsemblMetazoa"/>
        </authorList>
    </citation>
    <scope>IDENTIFICATION</scope>
</reference>
<evidence type="ECO:0000313" key="1">
    <source>
        <dbReference type="EnsemblMetazoa" id="XP_022662007"/>
    </source>
</evidence>
<accession>A0A7M7K8H2</accession>
<proteinExistence type="predicted"/>
<protein>
    <submittedName>
        <fullName evidence="1">Uncharacterized protein</fullName>
    </submittedName>
</protein>
<dbReference type="Proteomes" id="UP000594260">
    <property type="component" value="Unplaced"/>
</dbReference>
<dbReference type="InParanoid" id="A0A7M7K8H2"/>
<evidence type="ECO:0000313" key="2">
    <source>
        <dbReference type="Proteomes" id="UP000594260"/>
    </source>
</evidence>
<organism evidence="1 2">
    <name type="scientific">Varroa destructor</name>
    <name type="common">Honeybee mite</name>
    <dbReference type="NCBI Taxonomy" id="109461"/>
    <lineage>
        <taxon>Eukaryota</taxon>
        <taxon>Metazoa</taxon>
        <taxon>Ecdysozoa</taxon>
        <taxon>Arthropoda</taxon>
        <taxon>Chelicerata</taxon>
        <taxon>Arachnida</taxon>
        <taxon>Acari</taxon>
        <taxon>Parasitiformes</taxon>
        <taxon>Mesostigmata</taxon>
        <taxon>Gamasina</taxon>
        <taxon>Dermanyssoidea</taxon>
        <taxon>Varroidae</taxon>
        <taxon>Varroa</taxon>
    </lineage>
</organism>
<sequence length="121" mass="13524">MRKQHVAVKAMLMSNKHVPGAKMSPYFKVMDQVFSKDNTCAPLNRALEKCLGGKVRVIQPNKGIQGESGFSQSSIVVVQQVPEDRSSLGSVFSQYITKLINELADDQRDEVQKHILLYIFG</sequence>
<keyword evidence="2" id="KW-1185">Reference proteome</keyword>
<dbReference type="KEGG" id="vde:111250684"/>
<dbReference type="RefSeq" id="XP_022662007.1">
    <property type="nucleotide sequence ID" value="XM_022806272.1"/>
</dbReference>
<name>A0A7M7K8H2_VARDE</name>